<dbReference type="Pfam" id="PF02643">
    <property type="entry name" value="DUF192"/>
    <property type="match status" value="1"/>
</dbReference>
<evidence type="ECO:0000313" key="2">
    <source>
        <dbReference type="Proteomes" id="UP000223071"/>
    </source>
</evidence>
<dbReference type="EMBL" id="PDJQ01000001">
    <property type="protein sequence ID" value="PFG73777.1"/>
    <property type="molecule type" value="Genomic_DNA"/>
</dbReference>
<name>A0A2A9HCN9_TEPT2</name>
<reference evidence="1 2" key="1">
    <citation type="submission" date="2017-09" db="EMBL/GenBank/DDBJ databases">
        <title>Sequencing the genomes of two abundant thermophiles in Great Basin hot springs: Thermocrinis jamiesonii and novel Chloroflexi Thermoflexus hugenholtzii.</title>
        <authorList>
            <person name="Hedlund B."/>
        </authorList>
    </citation>
    <scope>NUCLEOTIDE SEQUENCE [LARGE SCALE GENOMIC DNA]</scope>
    <source>
        <strain evidence="1 2">G233</strain>
    </source>
</reference>
<organism evidence="1 2">
    <name type="scientific">Tepidiforma thermophila (strain KCTC 52669 / CGMCC 1.13589 / G233)</name>
    <dbReference type="NCBI Taxonomy" id="2761530"/>
    <lineage>
        <taxon>Bacteria</taxon>
        <taxon>Bacillati</taxon>
        <taxon>Chloroflexota</taxon>
        <taxon>Tepidiformia</taxon>
        <taxon>Tepidiformales</taxon>
        <taxon>Tepidiformaceae</taxon>
        <taxon>Tepidiforma</taxon>
    </lineage>
</organism>
<evidence type="ECO:0008006" key="3">
    <source>
        <dbReference type="Google" id="ProtNLM"/>
    </source>
</evidence>
<proteinExistence type="predicted"/>
<sequence>MNPPPAPGAERLRSIALPFVFVLFIVACARDAEGPPRPVVTVEQGDARASVTVELAVTPQQRAQGLMYRRALDPDAGMLFIFPADSRTGFWMRNTYIPLDIAYISADLVVIDIRQGTPLDDTILTPSGPYRYVLEVNRGWFAANGLGVGARVTLPPGLLPAPWLPPPLVR</sequence>
<dbReference type="Gene3D" id="2.60.120.1140">
    <property type="entry name" value="Protein of unknown function DUF192"/>
    <property type="match status" value="1"/>
</dbReference>
<dbReference type="RefSeq" id="WP_165772510.1">
    <property type="nucleotide sequence ID" value="NZ_PDJQ01000001.1"/>
</dbReference>
<dbReference type="InterPro" id="IPR038695">
    <property type="entry name" value="Saro_0823-like_sf"/>
</dbReference>
<accession>A0A2A9HCN9</accession>
<gene>
    <name evidence="1" type="ORF">A9A59_0981</name>
</gene>
<dbReference type="PANTHER" id="PTHR37953">
    <property type="entry name" value="UPF0127 PROTEIN MJ1496"/>
    <property type="match status" value="1"/>
</dbReference>
<protein>
    <recommendedName>
        <fullName evidence="3">DUF192 domain-containing protein</fullName>
    </recommendedName>
</protein>
<keyword evidence="2" id="KW-1185">Reference proteome</keyword>
<dbReference type="InterPro" id="IPR003795">
    <property type="entry name" value="DUF192"/>
</dbReference>
<comment type="caution">
    <text evidence="1">The sequence shown here is derived from an EMBL/GenBank/DDBJ whole genome shotgun (WGS) entry which is preliminary data.</text>
</comment>
<dbReference type="Proteomes" id="UP000223071">
    <property type="component" value="Unassembled WGS sequence"/>
</dbReference>
<dbReference type="PANTHER" id="PTHR37953:SF1">
    <property type="entry name" value="UPF0127 PROTEIN MJ1496"/>
    <property type="match status" value="1"/>
</dbReference>
<evidence type="ECO:0000313" key="1">
    <source>
        <dbReference type="EMBL" id="PFG73777.1"/>
    </source>
</evidence>
<dbReference type="AlphaFoldDB" id="A0A2A9HCN9"/>